<evidence type="ECO:0000313" key="4">
    <source>
        <dbReference type="Proteomes" id="UP000052232"/>
    </source>
</evidence>
<evidence type="ECO:0000313" key="3">
    <source>
        <dbReference type="EMBL" id="KMS51582.1"/>
    </source>
</evidence>
<dbReference type="Pfam" id="PF20229">
    <property type="entry name" value="ChrB_N"/>
    <property type="match status" value="1"/>
</dbReference>
<dbReference type="AlphaFoldDB" id="A0A0J7XIL8"/>
<feature type="domain" description="ChrB C-terminal" evidence="1">
    <location>
        <begin position="181"/>
        <end position="313"/>
    </location>
</feature>
<gene>
    <name evidence="3" type="ORF">V473_23400</name>
</gene>
<feature type="domain" description="ChrB N-terminal" evidence="2">
    <location>
        <begin position="27"/>
        <end position="105"/>
    </location>
</feature>
<evidence type="ECO:0000259" key="2">
    <source>
        <dbReference type="Pfam" id="PF20229"/>
    </source>
</evidence>
<dbReference type="PATRIC" id="fig|1420583.3.peg.4491"/>
<dbReference type="STRING" id="1420583.V473_23400"/>
<keyword evidence="4" id="KW-1185">Reference proteome</keyword>
<dbReference type="InterPro" id="IPR018634">
    <property type="entry name" value="ChrB_C"/>
</dbReference>
<reference evidence="3 4" key="1">
    <citation type="journal article" date="2015" name="G3 (Bethesda)">
        <title>Insights into Ongoing Evolution of the Hexachlorocyclohexane Catabolic Pathway from Comparative Genomics of Ten Sphingomonadaceae Strains.</title>
        <authorList>
            <person name="Pearce S.L."/>
            <person name="Oakeshott J.G."/>
            <person name="Pandey G."/>
        </authorList>
    </citation>
    <scope>NUCLEOTIDE SEQUENCE [LARGE SCALE GENOMIC DNA]</scope>
    <source>
        <strain evidence="3 4">LL01</strain>
    </source>
</reference>
<evidence type="ECO:0008006" key="5">
    <source>
        <dbReference type="Google" id="ProtNLM"/>
    </source>
</evidence>
<dbReference type="RefSeq" id="WP_234422447.1">
    <property type="nucleotide sequence ID" value="NZ_KQ130440.1"/>
</dbReference>
<evidence type="ECO:0000259" key="1">
    <source>
        <dbReference type="Pfam" id="PF09828"/>
    </source>
</evidence>
<dbReference type="EMBL" id="JACT01000009">
    <property type="protein sequence ID" value="KMS51582.1"/>
    <property type="molecule type" value="Genomic_DNA"/>
</dbReference>
<comment type="caution">
    <text evidence="3">The sequence shown here is derived from an EMBL/GenBank/DDBJ whole genome shotgun (WGS) entry which is preliminary data.</text>
</comment>
<dbReference type="Pfam" id="PF09828">
    <property type="entry name" value="ChrB_C"/>
    <property type="match status" value="1"/>
</dbReference>
<organism evidence="3 4">
    <name type="scientific">Sphingobium cupriresistens LL01</name>
    <dbReference type="NCBI Taxonomy" id="1420583"/>
    <lineage>
        <taxon>Bacteria</taxon>
        <taxon>Pseudomonadati</taxon>
        <taxon>Pseudomonadota</taxon>
        <taxon>Alphaproteobacteria</taxon>
        <taxon>Sphingomonadales</taxon>
        <taxon>Sphingomonadaceae</taxon>
        <taxon>Sphingobium</taxon>
    </lineage>
</organism>
<dbReference type="Proteomes" id="UP000052232">
    <property type="component" value="Unassembled WGS sequence"/>
</dbReference>
<accession>A0A0J7XIL8</accession>
<proteinExistence type="predicted"/>
<dbReference type="InterPro" id="IPR046858">
    <property type="entry name" value="ChrB_N"/>
</dbReference>
<protein>
    <recommendedName>
        <fullName evidence="5">ChrB protein</fullName>
    </recommendedName>
</protein>
<name>A0A0J7XIL8_9SPHN</name>
<sequence length="323" mass="35446">MTDDPLIKPHDWLLLIPQLPAKPAYLRVRVWRRLQAIGSAPLKNAVHALPLRPDTRALFEELRAEITNGGGEALILEARLVEGMTGAELRAMFDAARDADYDDLARELRSLTEGGEVALADTRRLRKRLDEIAAIDFFGAHGRQAVLAALADADRRVHEHPDVSGTGALELTPAELKGRTWVTRRHVHVDRIASAWLIRRFIDPQASFKFVDGKGYVPEPEELRFDMADAEFTHEGDRCSFETLVYRTGLDADRALIALAEIIHDLDIADGKFGRPEAAGIAALVNGICAGTDDDVERIAQGSGALDGFHAHFTKQRGGQGAG</sequence>